<reference evidence="1 2" key="1">
    <citation type="journal article" date="2014" name="Nature">
        <title>An environmental bacterial taxon with a large and distinct metabolic repertoire.</title>
        <authorList>
            <person name="Wilson M.C."/>
            <person name="Mori T."/>
            <person name="Ruckert C."/>
            <person name="Uria A.R."/>
            <person name="Helf M.J."/>
            <person name="Takada K."/>
            <person name="Gernert C."/>
            <person name="Steffens U.A."/>
            <person name="Heycke N."/>
            <person name="Schmitt S."/>
            <person name="Rinke C."/>
            <person name="Helfrich E.J."/>
            <person name="Brachmann A.O."/>
            <person name="Gurgui C."/>
            <person name="Wakimoto T."/>
            <person name="Kracht M."/>
            <person name="Crusemann M."/>
            <person name="Hentschel U."/>
            <person name="Abe I."/>
            <person name="Matsunaga S."/>
            <person name="Kalinowski J."/>
            <person name="Takeyama H."/>
            <person name="Piel J."/>
        </authorList>
    </citation>
    <scope>NUCLEOTIDE SEQUENCE [LARGE SCALE GENOMIC DNA]</scope>
    <source>
        <strain evidence="2">TSY1</strain>
    </source>
</reference>
<accession>W4LHC6</accession>
<protein>
    <submittedName>
        <fullName evidence="1">Uncharacterized protein</fullName>
    </submittedName>
</protein>
<dbReference type="Proteomes" id="UP000019141">
    <property type="component" value="Unassembled WGS sequence"/>
</dbReference>
<sequence>MPDGELHFDFKDDITYGACITHAGEIRHDSLRQAVDEKKEE</sequence>
<dbReference type="AlphaFoldDB" id="W4LHC6"/>
<organism evidence="1 2">
    <name type="scientific">Entotheonella factor</name>
    <dbReference type="NCBI Taxonomy" id="1429438"/>
    <lineage>
        <taxon>Bacteria</taxon>
        <taxon>Pseudomonadati</taxon>
        <taxon>Nitrospinota/Tectimicrobiota group</taxon>
        <taxon>Candidatus Tectimicrobiota</taxon>
        <taxon>Candidatus Entotheonellia</taxon>
        <taxon>Candidatus Entotheonellales</taxon>
        <taxon>Candidatus Entotheonellaceae</taxon>
        <taxon>Candidatus Entotheonella</taxon>
    </lineage>
</organism>
<dbReference type="EMBL" id="AZHW01000673">
    <property type="protein sequence ID" value="ETW97377.1"/>
    <property type="molecule type" value="Genomic_DNA"/>
</dbReference>
<evidence type="ECO:0000313" key="2">
    <source>
        <dbReference type="Proteomes" id="UP000019141"/>
    </source>
</evidence>
<comment type="caution">
    <text evidence="1">The sequence shown here is derived from an EMBL/GenBank/DDBJ whole genome shotgun (WGS) entry which is preliminary data.</text>
</comment>
<gene>
    <name evidence="1" type="ORF">ETSY1_22895</name>
</gene>
<keyword evidence="2" id="KW-1185">Reference proteome</keyword>
<evidence type="ECO:0000313" key="1">
    <source>
        <dbReference type="EMBL" id="ETW97377.1"/>
    </source>
</evidence>
<proteinExistence type="predicted"/>
<dbReference type="HOGENOM" id="CLU_3267287_0_0_7"/>
<name>W4LHC6_ENTF1</name>